<dbReference type="Pfam" id="PF12611">
    <property type="entry name" value="Flagellar_put"/>
    <property type="match status" value="1"/>
</dbReference>
<keyword evidence="2" id="KW-0966">Cell projection</keyword>
<sequence>MRNSSEIYLQPFMPVGNQNNASKSTSSQNKGSQNFADILRQTDRTVNFSQHALSRMKERAISLNDADMEKLNDTVDKMAQKGARDALIYLKGTAFVVSVDNKTVITAMDGASTKENIFTNIDSAAIL</sequence>
<dbReference type="EMBL" id="JAUSUE010000009">
    <property type="protein sequence ID" value="MDQ0203775.1"/>
    <property type="molecule type" value="Genomic_DNA"/>
</dbReference>
<accession>A0ABT9Y8F4</accession>
<evidence type="ECO:0000256" key="1">
    <source>
        <dbReference type="SAM" id="MobiDB-lite"/>
    </source>
</evidence>
<evidence type="ECO:0000313" key="3">
    <source>
        <dbReference type="Proteomes" id="UP001239167"/>
    </source>
</evidence>
<keyword evidence="2" id="KW-0282">Flagellum</keyword>
<evidence type="ECO:0000313" key="2">
    <source>
        <dbReference type="EMBL" id="MDQ0203775.1"/>
    </source>
</evidence>
<dbReference type="Proteomes" id="UP001239167">
    <property type="component" value="Unassembled WGS sequence"/>
</dbReference>
<reference evidence="2 3" key="1">
    <citation type="submission" date="2023-07" db="EMBL/GenBank/DDBJ databases">
        <title>Genomic Encyclopedia of Type Strains, Phase IV (KMG-IV): sequencing the most valuable type-strain genomes for metagenomic binning, comparative biology and taxonomic classification.</title>
        <authorList>
            <person name="Goeker M."/>
        </authorList>
    </citation>
    <scope>NUCLEOTIDE SEQUENCE [LARGE SCALE GENOMIC DNA]</scope>
    <source>
        <strain evidence="2 3">DSM 16980</strain>
    </source>
</reference>
<dbReference type="NCBIfam" id="TIGR02530">
    <property type="entry name" value="flg_new"/>
    <property type="match status" value="1"/>
</dbReference>
<dbReference type="RefSeq" id="WP_307223893.1">
    <property type="nucleotide sequence ID" value="NZ_CP116940.1"/>
</dbReference>
<dbReference type="InterPro" id="IPR013367">
    <property type="entry name" value="Flagellar_put"/>
</dbReference>
<protein>
    <submittedName>
        <fullName evidence="2">Flagellar operon protein</fullName>
    </submittedName>
</protein>
<proteinExistence type="predicted"/>
<name>A0ABT9Y8F4_9FIRM</name>
<comment type="caution">
    <text evidence="2">The sequence shown here is derived from an EMBL/GenBank/DDBJ whole genome shotgun (WGS) entry which is preliminary data.</text>
</comment>
<organism evidence="2 3">
    <name type="scientific">Pectinatus haikarae</name>
    <dbReference type="NCBI Taxonomy" id="349096"/>
    <lineage>
        <taxon>Bacteria</taxon>
        <taxon>Bacillati</taxon>
        <taxon>Bacillota</taxon>
        <taxon>Negativicutes</taxon>
        <taxon>Selenomonadales</taxon>
        <taxon>Selenomonadaceae</taxon>
        <taxon>Pectinatus</taxon>
    </lineage>
</organism>
<keyword evidence="3" id="KW-1185">Reference proteome</keyword>
<gene>
    <name evidence="2" type="ORF">J2S01_001494</name>
</gene>
<keyword evidence="2" id="KW-0969">Cilium</keyword>
<feature type="region of interest" description="Disordered" evidence="1">
    <location>
        <begin position="13"/>
        <end position="34"/>
    </location>
</feature>
<feature type="compositionally biased region" description="Polar residues" evidence="1">
    <location>
        <begin position="16"/>
        <end position="34"/>
    </location>
</feature>